<dbReference type="Pfam" id="PF01451">
    <property type="entry name" value="LMWPc"/>
    <property type="match status" value="1"/>
</dbReference>
<dbReference type="PRINTS" id="PR00719">
    <property type="entry name" value="LMWPTPASE"/>
</dbReference>
<dbReference type="Gene3D" id="3.40.50.2300">
    <property type="match status" value="1"/>
</dbReference>
<comment type="similarity">
    <text evidence="1">Belongs to the low molecular weight phosphotyrosine protein phosphatase family.</text>
</comment>
<keyword evidence="3" id="KW-0904">Protein phosphatase</keyword>
<dbReference type="InterPro" id="IPR036196">
    <property type="entry name" value="Ptyr_pPase_sf"/>
</dbReference>
<gene>
    <name evidence="6" type="ORF">FRD01_02430</name>
</gene>
<evidence type="ECO:0000256" key="4">
    <source>
        <dbReference type="PIRSR" id="PIRSR617867-1"/>
    </source>
</evidence>
<evidence type="ECO:0000259" key="5">
    <source>
        <dbReference type="SMART" id="SM00226"/>
    </source>
</evidence>
<dbReference type="InterPro" id="IPR023485">
    <property type="entry name" value="Ptyr_pPase"/>
</dbReference>
<keyword evidence="2" id="KW-0378">Hydrolase</keyword>
<evidence type="ECO:0000313" key="7">
    <source>
        <dbReference type="Proteomes" id="UP000321595"/>
    </source>
</evidence>
<feature type="domain" description="Phosphotyrosine protein phosphatase I" evidence="5">
    <location>
        <begin position="2"/>
        <end position="146"/>
    </location>
</feature>
<dbReference type="InterPro" id="IPR017867">
    <property type="entry name" value="Tyr_phospatase_low_mol_wt"/>
</dbReference>
<dbReference type="Proteomes" id="UP000321595">
    <property type="component" value="Chromosome"/>
</dbReference>
<dbReference type="InterPro" id="IPR050438">
    <property type="entry name" value="LMW_PTPase"/>
</dbReference>
<dbReference type="PANTHER" id="PTHR11717:SF31">
    <property type="entry name" value="LOW MOLECULAR WEIGHT PROTEIN-TYROSINE-PHOSPHATASE ETP-RELATED"/>
    <property type="match status" value="1"/>
</dbReference>
<dbReference type="SMART" id="SM00226">
    <property type="entry name" value="LMWPc"/>
    <property type="match status" value="1"/>
</dbReference>
<dbReference type="AlphaFoldDB" id="A0A5B8XKP8"/>
<feature type="active site" description="Proton donor" evidence="4">
    <location>
        <position position="120"/>
    </location>
</feature>
<feature type="active site" description="Nucleophile" evidence="4">
    <location>
        <position position="8"/>
    </location>
</feature>
<name>A0A5B8XKP8_9DELT</name>
<feature type="active site" evidence="4">
    <location>
        <position position="14"/>
    </location>
</feature>
<evidence type="ECO:0000256" key="1">
    <source>
        <dbReference type="ARBA" id="ARBA00011063"/>
    </source>
</evidence>
<dbReference type="EMBL" id="CP042467">
    <property type="protein sequence ID" value="QED26134.1"/>
    <property type="molecule type" value="Genomic_DNA"/>
</dbReference>
<reference evidence="6 7" key="1">
    <citation type="submission" date="2019-08" db="EMBL/GenBank/DDBJ databases">
        <authorList>
            <person name="Liang Q."/>
        </authorList>
    </citation>
    <scope>NUCLEOTIDE SEQUENCE [LARGE SCALE GENOMIC DNA]</scope>
    <source>
        <strain evidence="6 7">V1718</strain>
    </source>
</reference>
<dbReference type="OrthoDB" id="9784339at2"/>
<dbReference type="KEGG" id="bbae:FRD01_02430"/>
<dbReference type="RefSeq" id="WP_146957312.1">
    <property type="nucleotide sequence ID" value="NZ_CP042467.1"/>
</dbReference>
<protein>
    <submittedName>
        <fullName evidence="6">Low molecular weight phosphotyrosine protein phosphatase</fullName>
    </submittedName>
</protein>
<proteinExistence type="inferred from homology"/>
<dbReference type="PANTHER" id="PTHR11717">
    <property type="entry name" value="LOW MOLECULAR WEIGHT PROTEIN TYROSINE PHOSPHATASE"/>
    <property type="match status" value="1"/>
</dbReference>
<organism evidence="6 7">
    <name type="scientific">Microvenator marinus</name>
    <dbReference type="NCBI Taxonomy" id="2600177"/>
    <lineage>
        <taxon>Bacteria</taxon>
        <taxon>Deltaproteobacteria</taxon>
        <taxon>Bradymonadales</taxon>
        <taxon>Microvenatoraceae</taxon>
        <taxon>Microvenator</taxon>
    </lineage>
</organism>
<sequence>MKRIIFVCSGNICRSPMAAGFAKEKFTDRDIKAAVISCGTLKLNGHKAARFAIEAMKEVGIDISEHRSQGINTAMLRVADDIVVMAPEHEAFVLSSDPQLRTKIVRMWEHSARELKEIADPVSKSLDHFRICRDLLDECLDTWIETWK</sequence>
<accession>A0A5B8XKP8</accession>
<dbReference type="GO" id="GO:0004725">
    <property type="term" value="F:protein tyrosine phosphatase activity"/>
    <property type="evidence" value="ECO:0007669"/>
    <property type="project" value="InterPro"/>
</dbReference>
<dbReference type="SUPFAM" id="SSF52788">
    <property type="entry name" value="Phosphotyrosine protein phosphatases I"/>
    <property type="match status" value="1"/>
</dbReference>
<evidence type="ECO:0000256" key="3">
    <source>
        <dbReference type="ARBA" id="ARBA00022912"/>
    </source>
</evidence>
<evidence type="ECO:0000313" key="6">
    <source>
        <dbReference type="EMBL" id="QED26134.1"/>
    </source>
</evidence>
<evidence type="ECO:0000256" key="2">
    <source>
        <dbReference type="ARBA" id="ARBA00022801"/>
    </source>
</evidence>
<keyword evidence="7" id="KW-1185">Reference proteome</keyword>